<keyword evidence="2" id="KW-1185">Reference proteome</keyword>
<evidence type="ECO:0000313" key="2">
    <source>
        <dbReference type="Proteomes" id="UP000814140"/>
    </source>
</evidence>
<comment type="caution">
    <text evidence="1">The sequence shown here is derived from an EMBL/GenBank/DDBJ whole genome shotgun (WGS) entry which is preliminary data.</text>
</comment>
<proteinExistence type="predicted"/>
<sequence length="146" mass="16765">MAQSSVEAPQHRPDQVMHVRSDLHTPLPRLLVVEQPKAPLPARQVSHTVKPGALPSPHELRLKRDIYPVVSVEMSQGKEQRTRRKRRRQNSNARPQATFWQPLRALGGKSSGYAMGYEGSWPVDEEMHSWPRCYVRDRMKKAELAI</sequence>
<gene>
    <name evidence="1" type="ORF">BV25DRAFT_1091381</name>
</gene>
<reference evidence="1" key="2">
    <citation type="journal article" date="2022" name="New Phytol.">
        <title>Evolutionary transition to the ectomycorrhizal habit in the genomes of a hyperdiverse lineage of mushroom-forming fungi.</title>
        <authorList>
            <person name="Looney B."/>
            <person name="Miyauchi S."/>
            <person name="Morin E."/>
            <person name="Drula E."/>
            <person name="Courty P.E."/>
            <person name="Kohler A."/>
            <person name="Kuo A."/>
            <person name="LaButti K."/>
            <person name="Pangilinan J."/>
            <person name="Lipzen A."/>
            <person name="Riley R."/>
            <person name="Andreopoulos W."/>
            <person name="He G."/>
            <person name="Johnson J."/>
            <person name="Nolan M."/>
            <person name="Tritt A."/>
            <person name="Barry K.W."/>
            <person name="Grigoriev I.V."/>
            <person name="Nagy L.G."/>
            <person name="Hibbett D."/>
            <person name="Henrissat B."/>
            <person name="Matheny P.B."/>
            <person name="Labbe J."/>
            <person name="Martin F.M."/>
        </authorList>
    </citation>
    <scope>NUCLEOTIDE SEQUENCE</scope>
    <source>
        <strain evidence="1">HHB10654</strain>
    </source>
</reference>
<evidence type="ECO:0000313" key="1">
    <source>
        <dbReference type="EMBL" id="KAI0067334.1"/>
    </source>
</evidence>
<protein>
    <submittedName>
        <fullName evidence="1">Uncharacterized protein</fullName>
    </submittedName>
</protein>
<accession>A0ACB8TFX6</accession>
<dbReference type="Proteomes" id="UP000814140">
    <property type="component" value="Unassembled WGS sequence"/>
</dbReference>
<reference evidence="1" key="1">
    <citation type="submission" date="2021-03" db="EMBL/GenBank/DDBJ databases">
        <authorList>
            <consortium name="DOE Joint Genome Institute"/>
            <person name="Ahrendt S."/>
            <person name="Looney B.P."/>
            <person name="Miyauchi S."/>
            <person name="Morin E."/>
            <person name="Drula E."/>
            <person name="Courty P.E."/>
            <person name="Chicoki N."/>
            <person name="Fauchery L."/>
            <person name="Kohler A."/>
            <person name="Kuo A."/>
            <person name="Labutti K."/>
            <person name="Pangilinan J."/>
            <person name="Lipzen A."/>
            <person name="Riley R."/>
            <person name="Andreopoulos W."/>
            <person name="He G."/>
            <person name="Johnson J."/>
            <person name="Barry K.W."/>
            <person name="Grigoriev I.V."/>
            <person name="Nagy L."/>
            <person name="Hibbett D."/>
            <person name="Henrissat B."/>
            <person name="Matheny P.B."/>
            <person name="Labbe J."/>
            <person name="Martin F."/>
        </authorList>
    </citation>
    <scope>NUCLEOTIDE SEQUENCE</scope>
    <source>
        <strain evidence="1">HHB10654</strain>
    </source>
</reference>
<name>A0ACB8TFX6_9AGAM</name>
<dbReference type="EMBL" id="MU277190">
    <property type="protein sequence ID" value="KAI0067334.1"/>
    <property type="molecule type" value="Genomic_DNA"/>
</dbReference>
<organism evidence="1 2">
    <name type="scientific">Artomyces pyxidatus</name>
    <dbReference type="NCBI Taxonomy" id="48021"/>
    <lineage>
        <taxon>Eukaryota</taxon>
        <taxon>Fungi</taxon>
        <taxon>Dikarya</taxon>
        <taxon>Basidiomycota</taxon>
        <taxon>Agaricomycotina</taxon>
        <taxon>Agaricomycetes</taxon>
        <taxon>Russulales</taxon>
        <taxon>Auriscalpiaceae</taxon>
        <taxon>Artomyces</taxon>
    </lineage>
</organism>